<proteinExistence type="predicted"/>
<keyword evidence="4 5" id="KW-0694">RNA-binding</keyword>
<dbReference type="GO" id="GO:0010468">
    <property type="term" value="P:regulation of gene expression"/>
    <property type="evidence" value="ECO:0007669"/>
    <property type="project" value="TreeGrafter"/>
</dbReference>
<dbReference type="PROSITE" id="PS50137">
    <property type="entry name" value="DS_RBD"/>
    <property type="match status" value="1"/>
</dbReference>
<dbReference type="GO" id="GO:0005634">
    <property type="term" value="C:nucleus"/>
    <property type="evidence" value="ECO:0007669"/>
    <property type="project" value="TreeGrafter"/>
</dbReference>
<dbReference type="Gene3D" id="1.10.1520.10">
    <property type="entry name" value="Ribonuclease III domain"/>
    <property type="match status" value="1"/>
</dbReference>
<evidence type="ECO:0000256" key="1">
    <source>
        <dbReference type="ARBA" id="ARBA00022722"/>
    </source>
</evidence>
<name>A0A409YI81_9AGAR</name>
<gene>
    <name evidence="9" type="ORF">CVT26_009809</name>
</gene>
<keyword evidence="10" id="KW-1185">Reference proteome</keyword>
<dbReference type="Pfam" id="PF00636">
    <property type="entry name" value="Ribonuclease_3"/>
    <property type="match status" value="1"/>
</dbReference>
<dbReference type="InterPro" id="IPR036389">
    <property type="entry name" value="RNase_III_sf"/>
</dbReference>
<evidence type="ECO:0008006" key="11">
    <source>
        <dbReference type="Google" id="ProtNLM"/>
    </source>
</evidence>
<dbReference type="SMART" id="SM00535">
    <property type="entry name" value="RIBOc"/>
    <property type="match status" value="1"/>
</dbReference>
<keyword evidence="2" id="KW-0255">Endonuclease</keyword>
<dbReference type="Pfam" id="PF00035">
    <property type="entry name" value="dsrm"/>
    <property type="match status" value="1"/>
</dbReference>
<dbReference type="OrthoDB" id="3353871at2759"/>
<evidence type="ECO:0000256" key="2">
    <source>
        <dbReference type="ARBA" id="ARBA00022759"/>
    </source>
</evidence>
<feature type="compositionally biased region" description="Polar residues" evidence="6">
    <location>
        <begin position="187"/>
        <end position="200"/>
    </location>
</feature>
<dbReference type="GO" id="GO:0003725">
    <property type="term" value="F:double-stranded RNA binding"/>
    <property type="evidence" value="ECO:0007669"/>
    <property type="project" value="TreeGrafter"/>
</dbReference>
<dbReference type="InParanoid" id="A0A409YI81"/>
<dbReference type="PANTHER" id="PTHR11207">
    <property type="entry name" value="RIBONUCLEASE III"/>
    <property type="match status" value="1"/>
</dbReference>
<evidence type="ECO:0000256" key="6">
    <source>
        <dbReference type="SAM" id="MobiDB-lite"/>
    </source>
</evidence>
<evidence type="ECO:0000259" key="8">
    <source>
        <dbReference type="PROSITE" id="PS50142"/>
    </source>
</evidence>
<dbReference type="CDD" id="cd10845">
    <property type="entry name" value="DSRM_RNAse_III_family"/>
    <property type="match status" value="1"/>
</dbReference>
<dbReference type="GO" id="GO:0006396">
    <property type="term" value="P:RNA processing"/>
    <property type="evidence" value="ECO:0007669"/>
    <property type="project" value="InterPro"/>
</dbReference>
<dbReference type="AlphaFoldDB" id="A0A409YI81"/>
<dbReference type="InterPro" id="IPR000999">
    <property type="entry name" value="RNase_III_dom"/>
</dbReference>
<dbReference type="GO" id="GO:0004525">
    <property type="term" value="F:ribonuclease III activity"/>
    <property type="evidence" value="ECO:0007669"/>
    <property type="project" value="InterPro"/>
</dbReference>
<keyword evidence="3" id="KW-0378">Hydrolase</keyword>
<dbReference type="SMART" id="SM00358">
    <property type="entry name" value="DSRM"/>
    <property type="match status" value="1"/>
</dbReference>
<dbReference type="EMBL" id="NHYE01000828">
    <property type="protein sequence ID" value="PPR02706.1"/>
    <property type="molecule type" value="Genomic_DNA"/>
</dbReference>
<keyword evidence="1" id="KW-0540">Nuclease</keyword>
<protein>
    <recommendedName>
        <fullName evidence="11">DRBM domain-containing protein</fullName>
    </recommendedName>
</protein>
<feature type="region of interest" description="Disordered" evidence="6">
    <location>
        <begin position="148"/>
        <end position="224"/>
    </location>
</feature>
<dbReference type="Gene3D" id="3.30.160.20">
    <property type="match status" value="1"/>
</dbReference>
<dbReference type="PROSITE" id="PS50142">
    <property type="entry name" value="RNASE_3_2"/>
    <property type="match status" value="1"/>
</dbReference>
<dbReference type="STRING" id="231916.A0A409YI81"/>
<evidence type="ECO:0000256" key="5">
    <source>
        <dbReference type="PROSITE-ProRule" id="PRU00266"/>
    </source>
</evidence>
<evidence type="ECO:0000313" key="9">
    <source>
        <dbReference type="EMBL" id="PPR02706.1"/>
    </source>
</evidence>
<dbReference type="SUPFAM" id="SSF69065">
    <property type="entry name" value="RNase III domain-like"/>
    <property type="match status" value="1"/>
</dbReference>
<feature type="domain" description="DRBM" evidence="7">
    <location>
        <begin position="246"/>
        <end position="299"/>
    </location>
</feature>
<evidence type="ECO:0000313" key="10">
    <source>
        <dbReference type="Proteomes" id="UP000284706"/>
    </source>
</evidence>
<accession>A0A409YI81</accession>
<dbReference type="Proteomes" id="UP000284706">
    <property type="component" value="Unassembled WGS sequence"/>
</dbReference>
<dbReference type="CDD" id="cd00593">
    <property type="entry name" value="RIBOc"/>
    <property type="match status" value="1"/>
</dbReference>
<dbReference type="SUPFAM" id="SSF54768">
    <property type="entry name" value="dsRNA-binding domain-like"/>
    <property type="match status" value="1"/>
</dbReference>
<reference evidence="9 10" key="1">
    <citation type="journal article" date="2018" name="Evol. Lett.">
        <title>Horizontal gene cluster transfer increased hallucinogenic mushroom diversity.</title>
        <authorList>
            <person name="Reynolds H.T."/>
            <person name="Vijayakumar V."/>
            <person name="Gluck-Thaler E."/>
            <person name="Korotkin H.B."/>
            <person name="Matheny P.B."/>
            <person name="Slot J.C."/>
        </authorList>
    </citation>
    <scope>NUCLEOTIDE SEQUENCE [LARGE SCALE GENOMIC DNA]</scope>
    <source>
        <strain evidence="9 10">SRW20</strain>
    </source>
</reference>
<evidence type="ECO:0000256" key="4">
    <source>
        <dbReference type="ARBA" id="ARBA00022884"/>
    </source>
</evidence>
<evidence type="ECO:0000256" key="3">
    <source>
        <dbReference type="ARBA" id="ARBA00022801"/>
    </source>
</evidence>
<dbReference type="InterPro" id="IPR014720">
    <property type="entry name" value="dsRBD_dom"/>
</dbReference>
<sequence length="302" mass="33712">MSDLPPLPKIDGDFELMLDVFTHRTVRMTSGMVEDYGDTQRLAELGSKVFDLVTTYHLYSERPFLTAEDMQRRRLEIASDTTIIQWLQTYGLKEKLRIAPSEINVLNDPEEMRKYFYTYIGALYIRNGLNTIQQWISKLIDPAMDVKLPNSSPQAEGHFQPMSPPPQAHGYGQWQGYNQQPRRHSPAPSQASSTSYQAPQTGAFHPPPPGVPPPPVPSSPPAMMPSSAMSLVTLALVNQTAAQKGYQVTYPADQTGPPHQPTWTVRCCLNGQEYGFGTGKSQKQAKEEAARMAWTNMGWGPT</sequence>
<feature type="domain" description="RNase III" evidence="8">
    <location>
        <begin position="10"/>
        <end position="128"/>
    </location>
</feature>
<comment type="caution">
    <text evidence="9">The sequence shown here is derived from an EMBL/GenBank/DDBJ whole genome shotgun (WGS) entry which is preliminary data.</text>
</comment>
<organism evidence="9 10">
    <name type="scientific">Gymnopilus dilepis</name>
    <dbReference type="NCBI Taxonomy" id="231916"/>
    <lineage>
        <taxon>Eukaryota</taxon>
        <taxon>Fungi</taxon>
        <taxon>Dikarya</taxon>
        <taxon>Basidiomycota</taxon>
        <taxon>Agaricomycotina</taxon>
        <taxon>Agaricomycetes</taxon>
        <taxon>Agaricomycetidae</taxon>
        <taxon>Agaricales</taxon>
        <taxon>Agaricineae</taxon>
        <taxon>Hymenogastraceae</taxon>
        <taxon>Gymnopilus</taxon>
    </lineage>
</organism>
<feature type="compositionally biased region" description="Pro residues" evidence="6">
    <location>
        <begin position="205"/>
        <end position="223"/>
    </location>
</feature>
<dbReference type="PANTHER" id="PTHR11207:SF0">
    <property type="entry name" value="RIBONUCLEASE 3"/>
    <property type="match status" value="1"/>
</dbReference>
<evidence type="ECO:0000259" key="7">
    <source>
        <dbReference type="PROSITE" id="PS50137"/>
    </source>
</evidence>